<proteinExistence type="predicted"/>
<gene>
    <name evidence="2" type="ORF">LTR36_010695</name>
</gene>
<dbReference type="AlphaFoldDB" id="A0AAV9JR96"/>
<dbReference type="EMBL" id="JAVFHQ010000009">
    <property type="protein sequence ID" value="KAK4547976.1"/>
    <property type="molecule type" value="Genomic_DNA"/>
</dbReference>
<accession>A0AAV9JR96</accession>
<feature type="region of interest" description="Disordered" evidence="1">
    <location>
        <begin position="261"/>
        <end position="285"/>
    </location>
</feature>
<evidence type="ECO:0000256" key="1">
    <source>
        <dbReference type="SAM" id="MobiDB-lite"/>
    </source>
</evidence>
<organism evidence="2 3">
    <name type="scientific">Oleoguttula mirabilis</name>
    <dbReference type="NCBI Taxonomy" id="1507867"/>
    <lineage>
        <taxon>Eukaryota</taxon>
        <taxon>Fungi</taxon>
        <taxon>Dikarya</taxon>
        <taxon>Ascomycota</taxon>
        <taxon>Pezizomycotina</taxon>
        <taxon>Dothideomycetes</taxon>
        <taxon>Dothideomycetidae</taxon>
        <taxon>Mycosphaerellales</taxon>
        <taxon>Teratosphaeriaceae</taxon>
        <taxon>Oleoguttula</taxon>
    </lineage>
</organism>
<feature type="compositionally biased region" description="Low complexity" evidence="1">
    <location>
        <begin position="450"/>
        <end position="460"/>
    </location>
</feature>
<keyword evidence="3" id="KW-1185">Reference proteome</keyword>
<feature type="compositionally biased region" description="Pro residues" evidence="1">
    <location>
        <begin position="429"/>
        <end position="440"/>
    </location>
</feature>
<feature type="compositionally biased region" description="Polar residues" evidence="1">
    <location>
        <begin position="129"/>
        <end position="139"/>
    </location>
</feature>
<feature type="region of interest" description="Disordered" evidence="1">
    <location>
        <begin position="429"/>
        <end position="516"/>
    </location>
</feature>
<dbReference type="Proteomes" id="UP001324427">
    <property type="component" value="Unassembled WGS sequence"/>
</dbReference>
<feature type="region of interest" description="Disordered" evidence="1">
    <location>
        <begin position="339"/>
        <end position="413"/>
    </location>
</feature>
<feature type="region of interest" description="Disordered" evidence="1">
    <location>
        <begin position="90"/>
        <end position="139"/>
    </location>
</feature>
<feature type="compositionally biased region" description="Low complexity" evidence="1">
    <location>
        <begin position="112"/>
        <end position="128"/>
    </location>
</feature>
<feature type="compositionally biased region" description="Pro residues" evidence="1">
    <location>
        <begin position="461"/>
        <end position="470"/>
    </location>
</feature>
<protein>
    <submittedName>
        <fullName evidence="2">Uncharacterized protein</fullName>
    </submittedName>
</protein>
<reference evidence="2 3" key="1">
    <citation type="submission" date="2021-11" db="EMBL/GenBank/DDBJ databases">
        <title>Black yeast isolated from Biological Soil Crust.</title>
        <authorList>
            <person name="Kurbessoian T."/>
        </authorList>
    </citation>
    <scope>NUCLEOTIDE SEQUENCE [LARGE SCALE GENOMIC DNA]</scope>
    <source>
        <strain evidence="2 3">CCFEE 5522</strain>
    </source>
</reference>
<comment type="caution">
    <text evidence="2">The sequence shown here is derived from an EMBL/GenBank/DDBJ whole genome shotgun (WGS) entry which is preliminary data.</text>
</comment>
<evidence type="ECO:0000313" key="2">
    <source>
        <dbReference type="EMBL" id="KAK4547976.1"/>
    </source>
</evidence>
<name>A0AAV9JR96_9PEZI</name>
<sequence>MSGALSANTPAAPMTLEQAIAALPSPHDPASFSYIVNRHSATIAKQPSIRSQCRVSKRAVLRSTSRRVFGSIGRSVKRAFSLSPKKPKFVMPKESLHRSSSLSSMRSRRSATRMTSQTSTPTPPAAISNRSGTPSILVTSPSVIGENKRRTYTVHQHNGPVAPLSPHPIKSLRFSHPRIDHIIQAPATPATPSFVNSPKPSVTIDDWLAASETSPQPSSKAADFAGQVDPMRMFHVSYNGFQIEGNSEAFRQLCDKLDGAQRKPSDRALLPSQRPQPQRASTELPYTAYRASLSLDGESDATAGADSDTARDQHRSTALAALESPAPITTAAPSQTLALPGSLLPGLQPVERRPANHARPHTTGELYVPYTTRFNPFNDALPSPTRAGAARPADRDSDDSDIPSFADTATHSQHYSRVESGIFDFCIPTLPPHPTNPEPPARFSDTSYFSPESPASGGASIPPPSPPSPPTSSAGPAIQQIKRKPVGSGVPNFSHKRSVDINKALPPPPSATDPRRFTNGAVPAKLAMNANGYPMISRENTATTALPTQQRQSVNPVDARPRRDNAQKAPASQAERKERQKAHKISHAIAKLLC</sequence>
<feature type="region of interest" description="Disordered" evidence="1">
    <location>
        <begin position="297"/>
        <end position="327"/>
    </location>
</feature>
<evidence type="ECO:0000313" key="3">
    <source>
        <dbReference type="Proteomes" id="UP001324427"/>
    </source>
</evidence>
<feature type="region of interest" description="Disordered" evidence="1">
    <location>
        <begin position="541"/>
        <end position="585"/>
    </location>
</feature>
<feature type="compositionally biased region" description="Polar residues" evidence="1">
    <location>
        <begin position="541"/>
        <end position="555"/>
    </location>
</feature>